<evidence type="ECO:0000313" key="9">
    <source>
        <dbReference type="EMBL" id="KAH3678372.1"/>
    </source>
</evidence>
<feature type="compositionally biased region" description="Polar residues" evidence="8">
    <location>
        <begin position="1"/>
        <end position="12"/>
    </location>
</feature>
<comment type="similarity">
    <text evidence="2 7">Belongs to the ATG12 family.</text>
</comment>
<keyword evidence="7" id="KW-0653">Protein transport</keyword>
<evidence type="ECO:0000256" key="6">
    <source>
        <dbReference type="ARBA" id="ARBA00023006"/>
    </source>
</evidence>
<dbReference type="GO" id="GO:0019776">
    <property type="term" value="F:Atg8-family ligase activity"/>
    <property type="evidence" value="ECO:0007669"/>
    <property type="project" value="TreeGrafter"/>
</dbReference>
<sequence length="264" mass="29724">MSNPFLNLATSFSDDDASTGVDNEPTQNLLISKGTTTHDKEISQDGTFNIRRNEAVDFKEHHGLFHSLYEDTEDHNFSPVSTSGRNREEEYSEETNGKRLEHVSNEQVDGIDKDEKEQHQELLKSDTNCDYEKHATDIKNEMVLSKIPLSASITLSKLPPDSTTMVSNLKSSQTQEKITIRCQPIGSAPELHPTVFRISYSQPFSTLIKFILKKLKKKLDQGIVHCYINNSFAPSPDETIGDLHRNFATNNELVVSYCNVNAFG</sequence>
<dbReference type="GO" id="GO:0000045">
    <property type="term" value="P:autophagosome assembly"/>
    <property type="evidence" value="ECO:0007669"/>
    <property type="project" value="InterPro"/>
</dbReference>
<dbReference type="GO" id="GO:0034045">
    <property type="term" value="C:phagophore assembly site membrane"/>
    <property type="evidence" value="ECO:0007669"/>
    <property type="project" value="UniProtKB-SubCell"/>
</dbReference>
<keyword evidence="7" id="KW-0472">Membrane</keyword>
<dbReference type="GO" id="GO:0097352">
    <property type="term" value="P:autophagosome maturation"/>
    <property type="evidence" value="ECO:0007669"/>
    <property type="project" value="TreeGrafter"/>
</dbReference>
<evidence type="ECO:0000256" key="5">
    <source>
        <dbReference type="ARBA" id="ARBA00022786"/>
    </source>
</evidence>
<accession>A0A9P8PVJ0</accession>
<dbReference type="Proteomes" id="UP000769528">
    <property type="component" value="Unassembled WGS sequence"/>
</dbReference>
<comment type="caution">
    <text evidence="9">The sequence shown here is derived from an EMBL/GenBank/DDBJ whole genome shotgun (WGS) entry which is preliminary data.</text>
</comment>
<dbReference type="GO" id="GO:0034274">
    <property type="term" value="C:Atg12-Atg5-Atg16 complex"/>
    <property type="evidence" value="ECO:0007669"/>
    <property type="project" value="TreeGrafter"/>
</dbReference>
<dbReference type="CDD" id="cd01612">
    <property type="entry name" value="Ubl_ATG12"/>
    <property type="match status" value="1"/>
</dbReference>
<dbReference type="GO" id="GO:0015031">
    <property type="term" value="P:protein transport"/>
    <property type="evidence" value="ECO:0007669"/>
    <property type="project" value="UniProtKB-KW"/>
</dbReference>
<proteinExistence type="inferred from homology"/>
<dbReference type="SUPFAM" id="SSF54236">
    <property type="entry name" value="Ubiquitin-like"/>
    <property type="match status" value="1"/>
</dbReference>
<dbReference type="GO" id="GO:0034727">
    <property type="term" value="P:piecemeal microautophagy of the nucleus"/>
    <property type="evidence" value="ECO:0007669"/>
    <property type="project" value="TreeGrafter"/>
</dbReference>
<evidence type="ECO:0000256" key="3">
    <source>
        <dbReference type="ARBA" id="ARBA00015875"/>
    </source>
</evidence>
<name>A0A9P8PVJ0_9ASCO</name>
<keyword evidence="7" id="KW-0813">Transport</keyword>
<feature type="region of interest" description="Disordered" evidence="8">
    <location>
        <begin position="74"/>
        <end position="124"/>
    </location>
</feature>
<dbReference type="PANTHER" id="PTHR13385:SF0">
    <property type="entry name" value="UBIQUITIN-LIKE PROTEIN ATG12"/>
    <property type="match status" value="1"/>
</dbReference>
<dbReference type="GO" id="GO:0000421">
    <property type="term" value="C:autophagosome membrane"/>
    <property type="evidence" value="ECO:0007669"/>
    <property type="project" value="TreeGrafter"/>
</dbReference>
<dbReference type="Pfam" id="PF04110">
    <property type="entry name" value="APG12"/>
    <property type="match status" value="1"/>
</dbReference>
<dbReference type="InterPro" id="IPR029071">
    <property type="entry name" value="Ubiquitin-like_domsf"/>
</dbReference>
<dbReference type="Gene3D" id="3.10.20.90">
    <property type="entry name" value="Phosphatidylinositol 3-kinase Catalytic Subunit, Chain A, domain 1"/>
    <property type="match status" value="1"/>
</dbReference>
<keyword evidence="5 7" id="KW-0833">Ubl conjugation pathway</keyword>
<comment type="subunit">
    <text evidence="7">Forms a conjugate with ATG5.</text>
</comment>
<dbReference type="InterPro" id="IPR007242">
    <property type="entry name" value="Atg12"/>
</dbReference>
<organism evidence="9 10">
    <name type="scientific">Wickerhamomyces mucosus</name>
    <dbReference type="NCBI Taxonomy" id="1378264"/>
    <lineage>
        <taxon>Eukaryota</taxon>
        <taxon>Fungi</taxon>
        <taxon>Dikarya</taxon>
        <taxon>Ascomycota</taxon>
        <taxon>Saccharomycotina</taxon>
        <taxon>Saccharomycetes</taxon>
        <taxon>Phaffomycetales</taxon>
        <taxon>Wickerhamomycetaceae</taxon>
        <taxon>Wickerhamomyces</taxon>
    </lineage>
</organism>
<evidence type="ECO:0000256" key="7">
    <source>
        <dbReference type="RuleBase" id="RU361201"/>
    </source>
</evidence>
<gene>
    <name evidence="9" type="ORF">WICMUC_001389</name>
</gene>
<keyword evidence="6 7" id="KW-0072">Autophagy</keyword>
<keyword evidence="10" id="KW-1185">Reference proteome</keyword>
<comment type="subcellular location">
    <subcellularLocation>
        <location evidence="1 7">Preautophagosomal structure membrane</location>
        <topology evidence="1 7">Peripheral membrane protein</topology>
    </subcellularLocation>
</comment>
<reference evidence="9" key="1">
    <citation type="journal article" date="2021" name="Open Biol.">
        <title>Shared evolutionary footprints suggest mitochondrial oxidative damage underlies multiple complex I losses in fungi.</title>
        <authorList>
            <person name="Schikora-Tamarit M.A."/>
            <person name="Marcet-Houben M."/>
            <person name="Nosek J."/>
            <person name="Gabaldon T."/>
        </authorList>
    </citation>
    <scope>NUCLEOTIDE SEQUENCE</scope>
    <source>
        <strain evidence="9">CBS6341</strain>
    </source>
</reference>
<protein>
    <recommendedName>
        <fullName evidence="3 7">Ubiquitin-like protein ATG12</fullName>
    </recommendedName>
</protein>
<dbReference type="AlphaFoldDB" id="A0A9P8PVJ0"/>
<dbReference type="GO" id="GO:0061723">
    <property type="term" value="P:glycophagy"/>
    <property type="evidence" value="ECO:0007669"/>
    <property type="project" value="TreeGrafter"/>
</dbReference>
<dbReference type="GO" id="GO:0000422">
    <property type="term" value="P:autophagy of mitochondrion"/>
    <property type="evidence" value="ECO:0007669"/>
    <property type="project" value="TreeGrafter"/>
</dbReference>
<feature type="compositionally biased region" description="Basic and acidic residues" evidence="8">
    <location>
        <begin position="85"/>
        <end position="124"/>
    </location>
</feature>
<keyword evidence="4 7" id="KW-1017">Isopeptide bond</keyword>
<reference evidence="9" key="2">
    <citation type="submission" date="2021-01" db="EMBL/GenBank/DDBJ databases">
        <authorList>
            <person name="Schikora-Tamarit M.A."/>
        </authorList>
    </citation>
    <scope>NUCLEOTIDE SEQUENCE</scope>
    <source>
        <strain evidence="9">CBS6341</strain>
    </source>
</reference>
<evidence type="ECO:0000256" key="8">
    <source>
        <dbReference type="SAM" id="MobiDB-lite"/>
    </source>
</evidence>
<evidence type="ECO:0000256" key="2">
    <source>
        <dbReference type="ARBA" id="ARBA00007778"/>
    </source>
</evidence>
<evidence type="ECO:0000313" key="10">
    <source>
        <dbReference type="Proteomes" id="UP000769528"/>
    </source>
</evidence>
<dbReference type="OrthoDB" id="10003551at2759"/>
<dbReference type="PANTHER" id="PTHR13385">
    <property type="entry name" value="AUTOPHAGY PROTEIN 12"/>
    <property type="match status" value="1"/>
</dbReference>
<evidence type="ECO:0000256" key="1">
    <source>
        <dbReference type="ARBA" id="ARBA00004623"/>
    </source>
</evidence>
<evidence type="ECO:0000256" key="4">
    <source>
        <dbReference type="ARBA" id="ARBA00022499"/>
    </source>
</evidence>
<dbReference type="EMBL" id="JAEUBF010000443">
    <property type="protein sequence ID" value="KAH3678372.1"/>
    <property type="molecule type" value="Genomic_DNA"/>
</dbReference>
<feature type="region of interest" description="Disordered" evidence="8">
    <location>
        <begin position="1"/>
        <end position="26"/>
    </location>
</feature>
<comment type="function">
    <text evidence="7">Ubiquitin-like protein involved in cytoplasm to vacuole transport (Cvt), autophagy vesicles formation, mitophagy, and nucleophagy.</text>
</comment>